<dbReference type="GO" id="GO:0003714">
    <property type="term" value="F:transcription corepressor activity"/>
    <property type="evidence" value="ECO:0007669"/>
    <property type="project" value="TreeGrafter"/>
</dbReference>
<feature type="binding site" evidence="8">
    <location>
        <position position="166"/>
    </location>
    <ligand>
        <name>Zn(2+)</name>
        <dbReference type="ChEBI" id="CHEBI:29105"/>
    </ligand>
</feature>
<evidence type="ECO:0000256" key="3">
    <source>
        <dbReference type="ARBA" id="ARBA00022679"/>
    </source>
</evidence>
<evidence type="ECO:0000256" key="7">
    <source>
        <dbReference type="ARBA" id="ARBA00038170"/>
    </source>
</evidence>
<dbReference type="EMBL" id="ML976701">
    <property type="protein sequence ID" value="KAF1970392.1"/>
    <property type="molecule type" value="Genomic_DNA"/>
</dbReference>
<dbReference type="InterPro" id="IPR003000">
    <property type="entry name" value="Sirtuin"/>
</dbReference>
<proteinExistence type="inferred from homology"/>
<evidence type="ECO:0000256" key="4">
    <source>
        <dbReference type="ARBA" id="ARBA00022723"/>
    </source>
</evidence>
<evidence type="ECO:0000259" key="9">
    <source>
        <dbReference type="PROSITE" id="PS50305"/>
    </source>
</evidence>
<dbReference type="Pfam" id="PF02146">
    <property type="entry name" value="SIR2"/>
    <property type="match status" value="1"/>
</dbReference>
<name>A0A6A5V2Y3_9PLEO</name>
<keyword evidence="11" id="KW-1185">Reference proteome</keyword>
<dbReference type="Gene3D" id="3.40.50.1220">
    <property type="entry name" value="TPP-binding domain"/>
    <property type="match status" value="1"/>
</dbReference>
<dbReference type="Gene3D" id="2.20.28.200">
    <property type="match status" value="1"/>
</dbReference>
<dbReference type="InterPro" id="IPR026590">
    <property type="entry name" value="Ssirtuin_cat_dom"/>
</dbReference>
<dbReference type="PROSITE" id="PS50305">
    <property type="entry name" value="SIRTUIN"/>
    <property type="match status" value="1"/>
</dbReference>
<comment type="similarity">
    <text evidence="1">Belongs to the sirtuin family. Class I subfamily.</text>
</comment>
<sequence length="381" mass="41463">MDLTAPAVAEVEHFDSPAKVEQVATQLAALIQNAKHFIVYTGAGVSTSAGIPDFRGPEGAWTKRAQGKELEFDGNKTLQAVPTATHMALVALQEKGLLKYVVSQNCDGLHRRSGILPVNRISELHGNSNREYCKDCGKDYIRDFRAVSTYSKSYSDHRTGRKCALCTGALHDTIINFGEPLPSAAFALATTHAKRADLCLVLGSSCRVTPANSVPETVGRRKNARLAICNLQATALDGVADGGLRVHARTDELMAAVMRKLGIMIPGVVLRRRLLISMKSQDRGRHQVTVAGVDVDGTPVSFLKSVKVEGSRRGVRTEPFVLSVREELEVGGVIKLELEFMGHYGEPNLVVEHESEGEGGGEGMYVLEYDVWTRAWGVKRQ</sequence>
<evidence type="ECO:0000313" key="11">
    <source>
        <dbReference type="Proteomes" id="UP000800036"/>
    </source>
</evidence>
<keyword evidence="5 8" id="KW-0862">Zinc</keyword>
<dbReference type="OrthoDB" id="424302at2759"/>
<dbReference type="GO" id="GO:0070403">
    <property type="term" value="F:NAD+ binding"/>
    <property type="evidence" value="ECO:0007669"/>
    <property type="project" value="InterPro"/>
</dbReference>
<dbReference type="InterPro" id="IPR029035">
    <property type="entry name" value="DHS-like_NAD/FAD-binding_dom"/>
</dbReference>
<evidence type="ECO:0000256" key="1">
    <source>
        <dbReference type="ARBA" id="ARBA00006924"/>
    </source>
</evidence>
<dbReference type="GO" id="GO:0000122">
    <property type="term" value="P:negative regulation of transcription by RNA polymerase II"/>
    <property type="evidence" value="ECO:0007669"/>
    <property type="project" value="TreeGrafter"/>
</dbReference>
<evidence type="ECO:0000256" key="6">
    <source>
        <dbReference type="ARBA" id="ARBA00023027"/>
    </source>
</evidence>
<evidence type="ECO:0000256" key="2">
    <source>
        <dbReference type="ARBA" id="ARBA00012928"/>
    </source>
</evidence>
<dbReference type="AlphaFoldDB" id="A0A6A5V2Y3"/>
<keyword evidence="6" id="KW-0520">NAD</keyword>
<dbReference type="SUPFAM" id="SSF52467">
    <property type="entry name" value="DHS-like NAD/FAD-binding domain"/>
    <property type="match status" value="1"/>
</dbReference>
<dbReference type="GO" id="GO:0046872">
    <property type="term" value="F:metal ion binding"/>
    <property type="evidence" value="ECO:0007669"/>
    <property type="project" value="UniProtKB-KW"/>
</dbReference>
<comment type="similarity">
    <text evidence="7">Belongs to the sirtuin family. Class IV subfamily.</text>
</comment>
<feature type="binding site" evidence="8">
    <location>
        <position position="163"/>
    </location>
    <ligand>
        <name>Zn(2+)</name>
        <dbReference type="ChEBI" id="CHEBI:29105"/>
    </ligand>
</feature>
<keyword evidence="4 8" id="KW-0479">Metal-binding</keyword>
<feature type="binding site" evidence="8">
    <location>
        <position position="133"/>
    </location>
    <ligand>
        <name>Zn(2+)</name>
        <dbReference type="ChEBI" id="CHEBI:29105"/>
    </ligand>
</feature>
<protein>
    <recommendedName>
        <fullName evidence="2">protein acetyllysine N-acetyltransferase</fullName>
        <ecNumber evidence="2">2.3.1.286</ecNumber>
    </recommendedName>
</protein>
<dbReference type="PANTHER" id="PTHR11085">
    <property type="entry name" value="NAD-DEPENDENT PROTEIN DEACYLASE SIRTUIN-5, MITOCHONDRIAL-RELATED"/>
    <property type="match status" value="1"/>
</dbReference>
<feature type="active site" description="Proton acceptor" evidence="8">
    <location>
        <position position="125"/>
    </location>
</feature>
<evidence type="ECO:0000256" key="8">
    <source>
        <dbReference type="PROSITE-ProRule" id="PRU00236"/>
    </source>
</evidence>
<dbReference type="PANTHER" id="PTHR11085:SF12">
    <property type="entry name" value="NAD-DEPENDENT PROTEIN DEACYLASE SIRTUIN-6"/>
    <property type="match status" value="1"/>
</dbReference>
<feature type="domain" description="Deacetylase sirtuin-type" evidence="9">
    <location>
        <begin position="17"/>
        <end position="264"/>
    </location>
</feature>
<gene>
    <name evidence="10" type="ORF">BU23DRAFT_538105</name>
</gene>
<organism evidence="10 11">
    <name type="scientific">Bimuria novae-zelandiae CBS 107.79</name>
    <dbReference type="NCBI Taxonomy" id="1447943"/>
    <lineage>
        <taxon>Eukaryota</taxon>
        <taxon>Fungi</taxon>
        <taxon>Dikarya</taxon>
        <taxon>Ascomycota</taxon>
        <taxon>Pezizomycotina</taxon>
        <taxon>Dothideomycetes</taxon>
        <taxon>Pleosporomycetidae</taxon>
        <taxon>Pleosporales</taxon>
        <taxon>Massarineae</taxon>
        <taxon>Didymosphaeriaceae</taxon>
        <taxon>Bimuria</taxon>
    </lineage>
</organism>
<reference evidence="10" key="1">
    <citation type="journal article" date="2020" name="Stud. Mycol.">
        <title>101 Dothideomycetes genomes: a test case for predicting lifestyles and emergence of pathogens.</title>
        <authorList>
            <person name="Haridas S."/>
            <person name="Albert R."/>
            <person name="Binder M."/>
            <person name="Bloem J."/>
            <person name="Labutti K."/>
            <person name="Salamov A."/>
            <person name="Andreopoulos B."/>
            <person name="Baker S."/>
            <person name="Barry K."/>
            <person name="Bills G."/>
            <person name="Bluhm B."/>
            <person name="Cannon C."/>
            <person name="Castanera R."/>
            <person name="Culley D."/>
            <person name="Daum C."/>
            <person name="Ezra D."/>
            <person name="Gonzalez J."/>
            <person name="Henrissat B."/>
            <person name="Kuo A."/>
            <person name="Liang C."/>
            <person name="Lipzen A."/>
            <person name="Lutzoni F."/>
            <person name="Magnuson J."/>
            <person name="Mondo S."/>
            <person name="Nolan M."/>
            <person name="Ohm R."/>
            <person name="Pangilinan J."/>
            <person name="Park H.-J."/>
            <person name="Ramirez L."/>
            <person name="Alfaro M."/>
            <person name="Sun H."/>
            <person name="Tritt A."/>
            <person name="Yoshinaga Y."/>
            <person name="Zwiers L.-H."/>
            <person name="Turgeon B."/>
            <person name="Goodwin S."/>
            <person name="Spatafora J."/>
            <person name="Crous P."/>
            <person name="Grigoriev I."/>
        </authorList>
    </citation>
    <scope>NUCLEOTIDE SEQUENCE</scope>
    <source>
        <strain evidence="10">CBS 107.79</strain>
    </source>
</reference>
<feature type="binding site" evidence="8">
    <location>
        <position position="136"/>
    </location>
    <ligand>
        <name>Zn(2+)</name>
        <dbReference type="ChEBI" id="CHEBI:29105"/>
    </ligand>
</feature>
<dbReference type="Proteomes" id="UP000800036">
    <property type="component" value="Unassembled WGS sequence"/>
</dbReference>
<dbReference type="GO" id="GO:0005634">
    <property type="term" value="C:nucleus"/>
    <property type="evidence" value="ECO:0007669"/>
    <property type="project" value="TreeGrafter"/>
</dbReference>
<keyword evidence="3" id="KW-0808">Transferase</keyword>
<dbReference type="InterPro" id="IPR050134">
    <property type="entry name" value="NAD-dep_sirtuin_deacylases"/>
</dbReference>
<dbReference type="EC" id="2.3.1.286" evidence="2"/>
<evidence type="ECO:0000256" key="5">
    <source>
        <dbReference type="ARBA" id="ARBA00022833"/>
    </source>
</evidence>
<accession>A0A6A5V2Y3</accession>
<dbReference type="FunFam" id="3.40.50.1220:FF:000038">
    <property type="entry name" value="NAD-dependent protein deacetylase sirtuin-6 isoform X2"/>
    <property type="match status" value="1"/>
</dbReference>
<evidence type="ECO:0000313" key="10">
    <source>
        <dbReference type="EMBL" id="KAF1970392.1"/>
    </source>
</evidence>
<dbReference type="GO" id="GO:0017136">
    <property type="term" value="F:histone deacetylase activity, NAD-dependent"/>
    <property type="evidence" value="ECO:0007669"/>
    <property type="project" value="TreeGrafter"/>
</dbReference>